<evidence type="ECO:0000313" key="1">
    <source>
        <dbReference type="EMBL" id="KZU95960.1"/>
    </source>
</evidence>
<dbReference type="Proteomes" id="UP000076882">
    <property type="component" value="Unassembled WGS sequence"/>
</dbReference>
<gene>
    <name evidence="1" type="ORF">Lp19_1239</name>
</gene>
<dbReference type="EMBL" id="LUXM01000024">
    <property type="protein sequence ID" value="KZU95960.1"/>
    <property type="molecule type" value="Genomic_DNA"/>
</dbReference>
<proteinExistence type="predicted"/>
<protein>
    <submittedName>
        <fullName evidence="1">Uncharacterized protein</fullName>
    </submittedName>
</protein>
<reference evidence="1 2" key="1">
    <citation type="submission" date="2016-03" db="EMBL/GenBank/DDBJ databases">
        <title>Comparative genomics of 54 Lactobacillus plantarum strains reveals genomic uncoupling from niche constraints.</title>
        <authorList>
            <person name="Martino M.E."/>
        </authorList>
    </citation>
    <scope>NUCLEOTIDE SEQUENCE [LARGE SCALE GENOMIC DNA]</scope>
    <source>
        <strain evidence="1 2">19.1</strain>
    </source>
</reference>
<accession>A0A165RW82</accession>
<evidence type="ECO:0000313" key="2">
    <source>
        <dbReference type="Proteomes" id="UP000076882"/>
    </source>
</evidence>
<sequence length="117" mass="13416">MNHLQLFKRSTTRHQQKMAAKMLMSKSNQPIYNPFTTQVVLGHVTEAHEFERNFTISKSITNVANFSAFKLQRSTTDLLSQLHSNITVHRTTNDVDEQRAAQAVLGLLIQVPTKYFK</sequence>
<name>A0A165RW82_LACPN</name>
<organism evidence="1 2">
    <name type="scientific">Lactiplantibacillus plantarum</name>
    <name type="common">Lactobacillus plantarum</name>
    <dbReference type="NCBI Taxonomy" id="1590"/>
    <lineage>
        <taxon>Bacteria</taxon>
        <taxon>Bacillati</taxon>
        <taxon>Bacillota</taxon>
        <taxon>Bacilli</taxon>
        <taxon>Lactobacillales</taxon>
        <taxon>Lactobacillaceae</taxon>
        <taxon>Lactiplantibacillus</taxon>
    </lineage>
</organism>
<dbReference type="AlphaFoldDB" id="A0A165RW82"/>
<dbReference type="PATRIC" id="fig|1590.201.peg.1019"/>
<comment type="caution">
    <text evidence="1">The sequence shown here is derived from an EMBL/GenBank/DDBJ whole genome shotgun (WGS) entry which is preliminary data.</text>
</comment>